<organism evidence="1">
    <name type="scientific">hydrothermal vent metagenome</name>
    <dbReference type="NCBI Taxonomy" id="652676"/>
    <lineage>
        <taxon>unclassified sequences</taxon>
        <taxon>metagenomes</taxon>
        <taxon>ecological metagenomes</taxon>
    </lineage>
</organism>
<name>A0A3B0Z6B2_9ZZZZ</name>
<protein>
    <submittedName>
        <fullName evidence="1">Uncharacterized protein</fullName>
    </submittedName>
</protein>
<dbReference type="Pfam" id="PF19265">
    <property type="entry name" value="DUF5908"/>
    <property type="match status" value="1"/>
</dbReference>
<dbReference type="EMBL" id="UOFQ01000003">
    <property type="protein sequence ID" value="VAW84530.1"/>
    <property type="molecule type" value="Genomic_DNA"/>
</dbReference>
<proteinExistence type="predicted"/>
<dbReference type="InterPro" id="IPR045459">
    <property type="entry name" value="DUF5908"/>
</dbReference>
<accession>A0A3B0Z6B2</accession>
<reference evidence="1" key="1">
    <citation type="submission" date="2018-06" db="EMBL/GenBank/DDBJ databases">
        <authorList>
            <person name="Zhirakovskaya E."/>
        </authorList>
    </citation>
    <scope>NUCLEOTIDE SEQUENCE</scope>
</reference>
<dbReference type="AlphaFoldDB" id="A0A3B0Z6B2"/>
<evidence type="ECO:0000313" key="1">
    <source>
        <dbReference type="EMBL" id="VAW84530.1"/>
    </source>
</evidence>
<gene>
    <name evidence="1" type="ORF">MNBD_GAMMA17-2223</name>
</gene>
<sequence>MTIEVRQLVIKSSVQSEAAVASNEQQLIETIAALRDELMSECREMVSECVRDNAER</sequence>